<evidence type="ECO:0000313" key="3">
    <source>
        <dbReference type="Proteomes" id="UP000637061"/>
    </source>
</evidence>
<protein>
    <submittedName>
        <fullName evidence="2">Uncharacterized protein</fullName>
    </submittedName>
</protein>
<proteinExistence type="predicted"/>
<name>A0A8I1JKI6_PSEPU</name>
<feature type="compositionally biased region" description="Basic and acidic residues" evidence="1">
    <location>
        <begin position="286"/>
        <end position="295"/>
    </location>
</feature>
<evidence type="ECO:0000313" key="2">
    <source>
        <dbReference type="EMBL" id="MBI6887212.1"/>
    </source>
</evidence>
<sequence>MSDQEFDVAAFAAQATGTSGISDDAGYDQAVPDALANDVDDYDRQAAIRDQHLAEDADPDADPQAESDPATGRKTVPLGALQEERMRRKQIEDRSRELEAQLGQYQQWHQQQVALQQQQLAAQQQAEIPDFEDDPEGHLNGIKQQMANELGQMRNQLETQQRVAQFSAQLQQDVAAVAPTVTQAEDELRAEVGSHYDEAYSFVHQSIQQQLAQKYPGADPQTLVTVEKAASIQFVRDCAARGESPARAIWNFAQQLGFVPSGQRVPGQERRQAPTSLSNIPAAGRAPDEKGKLSAKDIANMPQEDFDQMFESMRRGSEQWPV</sequence>
<dbReference type="Proteomes" id="UP000637061">
    <property type="component" value="Unassembled WGS sequence"/>
</dbReference>
<feature type="compositionally biased region" description="Basic and acidic residues" evidence="1">
    <location>
        <begin position="42"/>
        <end position="55"/>
    </location>
</feature>
<gene>
    <name evidence="2" type="ORF">JEU22_25245</name>
</gene>
<feature type="region of interest" description="Disordered" evidence="1">
    <location>
        <begin position="38"/>
        <end position="82"/>
    </location>
</feature>
<dbReference type="AlphaFoldDB" id="A0A8I1JKI6"/>
<accession>A0A8I1JKI6</accession>
<reference evidence="2" key="1">
    <citation type="submission" date="2020-12" db="EMBL/GenBank/DDBJ databases">
        <title>Enhanced detection system for hospital associated transmission using whole genome sequencing surveillance.</title>
        <authorList>
            <person name="Harrison L.H."/>
            <person name="Van Tyne D."/>
            <person name="Marsh J.W."/>
            <person name="Griffith M.P."/>
            <person name="Snyder D.J."/>
            <person name="Cooper V.S."/>
            <person name="Mustapha M."/>
        </authorList>
    </citation>
    <scope>NUCLEOTIDE SEQUENCE</scope>
    <source>
        <strain evidence="2">PSB00042</strain>
    </source>
</reference>
<dbReference type="EMBL" id="JAEHTE010000046">
    <property type="protein sequence ID" value="MBI6887212.1"/>
    <property type="molecule type" value="Genomic_DNA"/>
</dbReference>
<comment type="caution">
    <text evidence="2">The sequence shown here is derived from an EMBL/GenBank/DDBJ whole genome shotgun (WGS) entry which is preliminary data.</text>
</comment>
<feature type="compositionally biased region" description="Acidic residues" evidence="1">
    <location>
        <begin position="56"/>
        <end position="65"/>
    </location>
</feature>
<organism evidence="2 3">
    <name type="scientific">Pseudomonas putida</name>
    <name type="common">Arthrobacter siderocapsulatus</name>
    <dbReference type="NCBI Taxonomy" id="303"/>
    <lineage>
        <taxon>Bacteria</taxon>
        <taxon>Pseudomonadati</taxon>
        <taxon>Pseudomonadota</taxon>
        <taxon>Gammaproteobacteria</taxon>
        <taxon>Pseudomonadales</taxon>
        <taxon>Pseudomonadaceae</taxon>
        <taxon>Pseudomonas</taxon>
    </lineage>
</organism>
<feature type="region of interest" description="Disordered" evidence="1">
    <location>
        <begin position="261"/>
        <end position="297"/>
    </location>
</feature>
<evidence type="ECO:0000256" key="1">
    <source>
        <dbReference type="SAM" id="MobiDB-lite"/>
    </source>
</evidence>
<dbReference type="RefSeq" id="WP_198748121.1">
    <property type="nucleotide sequence ID" value="NZ_JAEHTE010000046.1"/>
</dbReference>